<dbReference type="SUPFAM" id="SSF109854">
    <property type="entry name" value="DinB/YfiT-like putative metalloenzymes"/>
    <property type="match status" value="1"/>
</dbReference>
<evidence type="ECO:0000313" key="3">
    <source>
        <dbReference type="Proteomes" id="UP001432209"/>
    </source>
</evidence>
<protein>
    <submittedName>
        <fullName evidence="2">DinB family protein</fullName>
    </submittedName>
</protein>
<sequence>MTTPVPRVDLLVRQLDMAWALFEYYQKDLDDQACLWEPSPDCWTVRPDGDGKWVADFQLTEPDPVPSTSIGWLTWHIGYWWTTTLAHCFGEGAPPRESIHWPGTTESTITWLRSLKDSWRAELLPLTDADLDSKSRTTGLPWGENIELVHVASWLNFELTKNVAEIGLTQRAYQTDQTRRTSAPSA</sequence>
<reference evidence="2" key="1">
    <citation type="submission" date="2022-10" db="EMBL/GenBank/DDBJ databases">
        <title>The complete genomes of actinobacterial strains from the NBC collection.</title>
        <authorList>
            <person name="Joergensen T.S."/>
            <person name="Alvarez Arevalo M."/>
            <person name="Sterndorff E.B."/>
            <person name="Faurdal D."/>
            <person name="Vuksanovic O."/>
            <person name="Mourched A.-S."/>
            <person name="Charusanti P."/>
            <person name="Shaw S."/>
            <person name="Blin K."/>
            <person name="Weber T."/>
        </authorList>
    </citation>
    <scope>NUCLEOTIDE SEQUENCE</scope>
    <source>
        <strain evidence="2">NBC_01432</strain>
    </source>
</reference>
<proteinExistence type="predicted"/>
<dbReference type="EMBL" id="CP109495">
    <property type="protein sequence ID" value="WUX53137.1"/>
    <property type="molecule type" value="Genomic_DNA"/>
</dbReference>
<evidence type="ECO:0000313" key="2">
    <source>
        <dbReference type="EMBL" id="WUX53137.1"/>
    </source>
</evidence>
<dbReference type="Pfam" id="PF12867">
    <property type="entry name" value="DinB_2"/>
    <property type="match status" value="1"/>
</dbReference>
<name>A0ABZ2A354_STRNV</name>
<accession>A0ABZ2A354</accession>
<dbReference type="Gene3D" id="1.20.120.450">
    <property type="entry name" value="dinb family like domain"/>
    <property type="match status" value="1"/>
</dbReference>
<dbReference type="RefSeq" id="WP_329076756.1">
    <property type="nucleotide sequence ID" value="NZ_CP109495.1"/>
</dbReference>
<keyword evidence="3" id="KW-1185">Reference proteome</keyword>
<dbReference type="Proteomes" id="UP001432209">
    <property type="component" value="Chromosome"/>
</dbReference>
<dbReference type="InterPro" id="IPR024775">
    <property type="entry name" value="DinB-like"/>
</dbReference>
<feature type="domain" description="DinB-like" evidence="1">
    <location>
        <begin position="14"/>
        <end position="166"/>
    </location>
</feature>
<evidence type="ECO:0000259" key="1">
    <source>
        <dbReference type="Pfam" id="PF12867"/>
    </source>
</evidence>
<dbReference type="InterPro" id="IPR034660">
    <property type="entry name" value="DinB/YfiT-like"/>
</dbReference>
<gene>
    <name evidence="2" type="ORF">OG442_17175</name>
</gene>
<organism evidence="2 3">
    <name type="scientific">Streptomyces niveus</name>
    <name type="common">Streptomyces spheroides</name>
    <dbReference type="NCBI Taxonomy" id="193462"/>
    <lineage>
        <taxon>Bacteria</taxon>
        <taxon>Bacillati</taxon>
        <taxon>Actinomycetota</taxon>
        <taxon>Actinomycetes</taxon>
        <taxon>Kitasatosporales</taxon>
        <taxon>Streptomycetaceae</taxon>
        <taxon>Streptomyces</taxon>
    </lineage>
</organism>